<dbReference type="GO" id="GO:0007169">
    <property type="term" value="P:cell surface receptor protein tyrosine kinase signaling pathway"/>
    <property type="evidence" value="ECO:0000318"/>
    <property type="project" value="GO_Central"/>
</dbReference>
<evidence type="ECO:0000259" key="28">
    <source>
        <dbReference type="PROSITE" id="PS50853"/>
    </source>
</evidence>
<reference evidence="29" key="4">
    <citation type="submission" date="2025-09" db="UniProtKB">
        <authorList>
            <consortium name="Ensembl"/>
        </authorList>
    </citation>
    <scope>IDENTIFICATION</scope>
</reference>
<feature type="compositionally biased region" description="Gly residues" evidence="24">
    <location>
        <begin position="754"/>
        <end position="764"/>
    </location>
</feature>
<dbReference type="SMART" id="SM00408">
    <property type="entry name" value="IGc2"/>
    <property type="match status" value="1"/>
</dbReference>
<dbReference type="InterPro" id="IPR007110">
    <property type="entry name" value="Ig-like_dom"/>
</dbReference>
<evidence type="ECO:0000256" key="13">
    <source>
        <dbReference type="ARBA" id="ARBA00022989"/>
    </source>
</evidence>
<evidence type="ECO:0000313" key="30">
    <source>
        <dbReference type="Proteomes" id="UP000001519"/>
    </source>
</evidence>
<keyword evidence="30" id="KW-1185">Reference proteome</keyword>
<dbReference type="Ensembl" id="ENSGGOT00000031940.2">
    <property type="protein sequence ID" value="ENSGGOP00000020353.2"/>
    <property type="gene ID" value="ENSGGOG00000023253.2"/>
</dbReference>
<evidence type="ECO:0000256" key="18">
    <source>
        <dbReference type="ARBA" id="ARBA00023180"/>
    </source>
</evidence>
<dbReference type="InterPro" id="IPR013098">
    <property type="entry name" value="Ig_I-set"/>
</dbReference>
<keyword evidence="12" id="KW-0130">Cell adhesion</keyword>
<dbReference type="InterPro" id="IPR036116">
    <property type="entry name" value="FN3_sf"/>
</dbReference>
<dbReference type="FunFam" id="2.60.40.10:FF:000484">
    <property type="entry name" value="Tyrosine-protein kinase receptor TYRO3"/>
    <property type="match status" value="1"/>
</dbReference>
<evidence type="ECO:0000256" key="17">
    <source>
        <dbReference type="ARBA" id="ARBA00023170"/>
    </source>
</evidence>
<dbReference type="GO" id="GO:0007399">
    <property type="term" value="P:nervous system development"/>
    <property type="evidence" value="ECO:0000318"/>
    <property type="project" value="GO_Central"/>
</dbReference>
<evidence type="ECO:0000259" key="27">
    <source>
        <dbReference type="PROSITE" id="PS50835"/>
    </source>
</evidence>
<evidence type="ECO:0000256" key="21">
    <source>
        <dbReference type="ARBA" id="ARBA00051243"/>
    </source>
</evidence>
<protein>
    <recommendedName>
        <fullName evidence="20">Tyrosine-protein kinase receptor TYRO3</fullName>
        <ecNumber evidence="3">2.7.10.1</ecNumber>
    </recommendedName>
</protein>
<dbReference type="SMART" id="SM00219">
    <property type="entry name" value="TyrKc"/>
    <property type="match status" value="1"/>
</dbReference>
<keyword evidence="7 25" id="KW-0732">Signal</keyword>
<dbReference type="InterPro" id="IPR003598">
    <property type="entry name" value="Ig_sub2"/>
</dbReference>
<feature type="domain" description="Ig-like" evidence="27">
    <location>
        <begin position="27"/>
        <end position="118"/>
    </location>
</feature>
<keyword evidence="18" id="KW-0325">Glycoprotein</keyword>
<keyword evidence="8" id="KW-0677">Repeat</keyword>
<feature type="binding site" evidence="23">
    <location>
        <position position="587"/>
    </location>
    <ligand>
        <name>Mg(2+)</name>
        <dbReference type="ChEBI" id="CHEBI:18420"/>
    </ligand>
</feature>
<dbReference type="Gene3D" id="1.10.510.10">
    <property type="entry name" value="Transferase(Phosphotransferase) domain 1"/>
    <property type="match status" value="1"/>
</dbReference>
<dbReference type="HOGENOM" id="CLU_015796_0_0_1"/>
<dbReference type="PANTHER" id="PTHR24416">
    <property type="entry name" value="TYROSINE-PROTEIN KINASE RECEPTOR"/>
    <property type="match status" value="1"/>
</dbReference>
<dbReference type="Gene3D" id="2.60.40.10">
    <property type="entry name" value="Immunoglobulins"/>
    <property type="match status" value="3"/>
</dbReference>
<keyword evidence="4" id="KW-0597">Phosphoprotein</keyword>
<reference evidence="29 30" key="2">
    <citation type="journal article" date="2012" name="Nature">
        <title>Insights into hominid evolution from the gorilla genome sequence.</title>
        <authorList>
            <person name="Scally A."/>
            <person name="Dutheil J.Y."/>
            <person name="Hillier L.W."/>
            <person name="Jordan G.E."/>
            <person name="Goodhead I."/>
            <person name="Herrero J."/>
            <person name="Hobolth A."/>
            <person name="Lappalainen T."/>
            <person name="Mailund T."/>
            <person name="Marques-Bonet T."/>
            <person name="McCarthy S."/>
            <person name="Montgomery S.H."/>
            <person name="Schwalie P.C."/>
            <person name="Tang Y.A."/>
            <person name="Ward M.C."/>
            <person name="Xue Y."/>
            <person name="Yngvadottir B."/>
            <person name="Alkan C."/>
            <person name="Andersen L.N."/>
            <person name="Ayub Q."/>
            <person name="Ball E.V."/>
            <person name="Beal K."/>
            <person name="Bradley B.J."/>
            <person name="Chen Y."/>
            <person name="Clee C.M."/>
            <person name="Fitzgerald S."/>
            <person name="Graves T.A."/>
            <person name="Gu Y."/>
            <person name="Heath P."/>
            <person name="Heger A."/>
            <person name="Karakoc E."/>
            <person name="Kolb-Kokocinski A."/>
            <person name="Laird G.K."/>
            <person name="Lunter G."/>
            <person name="Meader S."/>
            <person name="Mort M."/>
            <person name="Mullikin J.C."/>
            <person name="Munch K."/>
            <person name="O'Connor T.D."/>
            <person name="Phillips A.D."/>
            <person name="Prado-Martinez J."/>
            <person name="Rogers A.S."/>
            <person name="Sajjadian S."/>
            <person name="Schmidt D."/>
            <person name="Shaw K."/>
            <person name="Simpson J.T."/>
            <person name="Stenson P.D."/>
            <person name="Turner D.J."/>
            <person name="Vigilant L."/>
            <person name="Vilella A.J."/>
            <person name="Whitener W."/>
            <person name="Zhu B."/>
            <person name="Cooper D.N."/>
            <person name="de Jong P."/>
            <person name="Dermitzakis E.T."/>
            <person name="Eichler E.E."/>
            <person name="Flicek P."/>
            <person name="Goldman N."/>
            <person name="Mundy N.I."/>
            <person name="Ning Z."/>
            <person name="Odom D.T."/>
            <person name="Ponting C.P."/>
            <person name="Quail M.A."/>
            <person name="Ryder O.A."/>
            <person name="Searle S.M."/>
            <person name="Warren W.C."/>
            <person name="Wilson R.K."/>
            <person name="Schierup M.H."/>
            <person name="Rogers J."/>
            <person name="Tyler-Smith C."/>
            <person name="Durbin R."/>
        </authorList>
    </citation>
    <scope>NUCLEOTIDE SEQUENCE [LARGE SCALE GENOMIC DNA]</scope>
</reference>
<evidence type="ECO:0000256" key="10">
    <source>
        <dbReference type="ARBA" id="ARBA00022777"/>
    </source>
</evidence>
<proteinExistence type="inferred from homology"/>
<evidence type="ECO:0000256" key="25">
    <source>
        <dbReference type="SAM" id="SignalP"/>
    </source>
</evidence>
<keyword evidence="23" id="KW-0460">Magnesium</keyword>
<keyword evidence="11" id="KW-0067">ATP-binding</keyword>
<sequence length="805" mass="87497">MALRHSVGRLGLLLGLLLAALASLLLPESAAAGLKLVGVPAKLTVSQGQLVKLNCSVEGMEEPDIQWVKDGAVVQNLDQLFIPVSEQHWIGFLSLKSVERSDTGQYWCKVDGGETQISQPVWLTVVDVPLFTVEPKDLAVPPNAPFQLSCKAVGPPEPVTIVWWRGTTKIRGPAPFPFVLNVTGVTQIHSLKCLASSRIATVLLQALPAVPFNITVTKLSSGNTSVAWMPGADGRALLQSCTVQVTQAPGGWEVLAVVVLVPPFTCLLRDLVPATSYSLRVCCANALGPSPYADWVPFQTKGLAPASAPQNLHAIHTDSGLILEWEEVIPEGPLEGPLGPYKLSWVQDNGTQDELTMEGTRANLTGWDPPKGPDRTCVCLQCSWLWTLESATGEGPSSQPHILGTCETERDMVWARASHSLLGSPVLQSRKAQAHRGHIGQLGHQQRTKGKTGGCAHPRVSVHPGRILGKEEFGSLKQEDGSFVKVAMKMLKADLVASSDIEEFLRKAACMKEFDHPHVAKLVGVSCHPIPMVILPFMKHGDLHAFLLTSWLGENPFTLIRFMVDIACGMEYLSSRNFIHRDLAAQNCMLAEDMTVCVADFGLSWKIYSGGCASKLPIKWLALESLADNLYTVHSDVWAFGVTMWEIMTRGQTPYAGIENTEIYNYLIGGNRLKQLPEPSDDVLYDLMYQCWSADPKQRPSFTCLRMELENILGQLSVLSASQDPVYINIERAEEPTVGGSLELPSGDQPYSGSGDGSGMGTVGGTPSDWLAEQPGQAEHQPESPLNETQRLLLLQQGLLPHNSC</sequence>
<evidence type="ECO:0000256" key="14">
    <source>
        <dbReference type="ARBA" id="ARBA00023136"/>
    </source>
</evidence>
<dbReference type="FunFam" id="1.10.510.10:FF:000089">
    <property type="entry name" value="Tyrosine-protein kinase receptor TYRO3"/>
    <property type="match status" value="1"/>
</dbReference>
<dbReference type="STRING" id="9593.ENSGGOP00000020353"/>
<evidence type="ECO:0000256" key="2">
    <source>
        <dbReference type="ARBA" id="ARBA00006692"/>
    </source>
</evidence>
<evidence type="ECO:0000256" key="6">
    <source>
        <dbReference type="ARBA" id="ARBA00022692"/>
    </source>
</evidence>
<dbReference type="eggNOG" id="ENOG502QRYR">
    <property type="taxonomic scope" value="Eukaryota"/>
</dbReference>
<keyword evidence="9" id="KW-0547">Nucleotide-binding</keyword>
<reference evidence="30" key="1">
    <citation type="submission" date="2011-05" db="EMBL/GenBank/DDBJ databases">
        <title>Insights into the evolution of the great apes provided by the gorilla genome.</title>
        <authorList>
            <person name="Scally A."/>
        </authorList>
    </citation>
    <scope>NUCLEOTIDE SEQUENCE [LARGE SCALE GENOMIC DNA]</scope>
</reference>
<evidence type="ECO:0000256" key="7">
    <source>
        <dbReference type="ARBA" id="ARBA00022729"/>
    </source>
</evidence>
<dbReference type="PROSITE" id="PS50835">
    <property type="entry name" value="IG_LIKE"/>
    <property type="match status" value="2"/>
</dbReference>
<feature type="region of interest" description="Disordered" evidence="24">
    <location>
        <begin position="433"/>
        <end position="456"/>
    </location>
</feature>
<feature type="domain" description="Protein kinase" evidence="26">
    <location>
        <begin position="462"/>
        <end position="713"/>
    </location>
</feature>
<dbReference type="SMART" id="SM00409">
    <property type="entry name" value="IG"/>
    <property type="match status" value="2"/>
</dbReference>
<dbReference type="InterPro" id="IPR003599">
    <property type="entry name" value="Ig_sub"/>
</dbReference>
<keyword evidence="13" id="KW-1133">Transmembrane helix</keyword>
<feature type="binding site" evidence="23">
    <location>
        <position position="600"/>
    </location>
    <ligand>
        <name>Mg(2+)</name>
        <dbReference type="ChEBI" id="CHEBI:18420"/>
    </ligand>
</feature>
<dbReference type="InterPro" id="IPR020635">
    <property type="entry name" value="Tyr_kinase_cat_dom"/>
</dbReference>
<dbReference type="FunFam" id="2.60.40.10:FF:000296">
    <property type="entry name" value="Tyrosine-protein kinase receptor TYRO3"/>
    <property type="match status" value="1"/>
</dbReference>
<dbReference type="GO" id="GO:0070527">
    <property type="term" value="P:platelet aggregation"/>
    <property type="evidence" value="ECO:0000318"/>
    <property type="project" value="GO_Central"/>
</dbReference>
<dbReference type="PROSITE" id="PS50011">
    <property type="entry name" value="PROTEIN_KINASE_DOM"/>
    <property type="match status" value="1"/>
</dbReference>
<keyword evidence="23" id="KW-0479">Metal-binding</keyword>
<dbReference type="PRINTS" id="PR00109">
    <property type="entry name" value="TYRKINASE"/>
</dbReference>
<evidence type="ECO:0000256" key="24">
    <source>
        <dbReference type="SAM" id="MobiDB-lite"/>
    </source>
</evidence>
<evidence type="ECO:0000256" key="11">
    <source>
        <dbReference type="ARBA" id="ARBA00022840"/>
    </source>
</evidence>
<dbReference type="PIRSF" id="PIRSF000615">
    <property type="entry name" value="TyrPK_CSF1-R"/>
    <property type="match status" value="1"/>
</dbReference>
<keyword evidence="6" id="KW-0812">Transmembrane</keyword>
<evidence type="ECO:0000256" key="23">
    <source>
        <dbReference type="PIRSR" id="PIRSR000615-3"/>
    </source>
</evidence>
<evidence type="ECO:0000256" key="20">
    <source>
        <dbReference type="ARBA" id="ARBA00039486"/>
    </source>
</evidence>
<dbReference type="GO" id="GO:0005886">
    <property type="term" value="C:plasma membrane"/>
    <property type="evidence" value="ECO:0000318"/>
    <property type="project" value="GO_Central"/>
</dbReference>
<feature type="region of interest" description="Disordered" evidence="24">
    <location>
        <begin position="738"/>
        <end position="789"/>
    </location>
</feature>
<dbReference type="Pfam" id="PF07714">
    <property type="entry name" value="PK_Tyr_Ser-Thr"/>
    <property type="match status" value="1"/>
</dbReference>
<keyword evidence="17" id="KW-0675">Receptor</keyword>
<dbReference type="InterPro" id="IPR000719">
    <property type="entry name" value="Prot_kinase_dom"/>
</dbReference>
<organism evidence="29 30">
    <name type="scientific">Gorilla gorilla gorilla</name>
    <name type="common">Western lowland gorilla</name>
    <dbReference type="NCBI Taxonomy" id="9595"/>
    <lineage>
        <taxon>Eukaryota</taxon>
        <taxon>Metazoa</taxon>
        <taxon>Chordata</taxon>
        <taxon>Craniata</taxon>
        <taxon>Vertebrata</taxon>
        <taxon>Euteleostomi</taxon>
        <taxon>Mammalia</taxon>
        <taxon>Eutheria</taxon>
        <taxon>Euarchontoglires</taxon>
        <taxon>Primates</taxon>
        <taxon>Haplorrhini</taxon>
        <taxon>Catarrhini</taxon>
        <taxon>Hominidae</taxon>
        <taxon>Gorilla</taxon>
    </lineage>
</organism>
<dbReference type="PROSITE" id="PS50853">
    <property type="entry name" value="FN3"/>
    <property type="match status" value="1"/>
</dbReference>
<dbReference type="GO" id="GO:0016477">
    <property type="term" value="P:cell migration"/>
    <property type="evidence" value="ECO:0000318"/>
    <property type="project" value="GO_Central"/>
</dbReference>
<evidence type="ECO:0000256" key="22">
    <source>
        <dbReference type="PIRSR" id="PIRSR000615-1"/>
    </source>
</evidence>
<comment type="similarity">
    <text evidence="2">Belongs to the protein kinase superfamily. CAMK Ser/Thr protein kinase family.</text>
</comment>
<dbReference type="Gene3D" id="3.30.200.20">
    <property type="entry name" value="Phosphorylase Kinase, domain 1"/>
    <property type="match status" value="1"/>
</dbReference>
<dbReference type="InParanoid" id="G3RX18"/>
<keyword evidence="14" id="KW-0472">Membrane</keyword>
<accession>G3RX18</accession>
<feature type="chain" id="PRO_5014175609" description="Tyrosine-protein kinase receptor TYRO3" evidence="25">
    <location>
        <begin position="33"/>
        <end position="805"/>
    </location>
</feature>
<dbReference type="InterPro" id="IPR036179">
    <property type="entry name" value="Ig-like_dom_sf"/>
</dbReference>
<dbReference type="GO" id="GO:0006909">
    <property type="term" value="P:phagocytosis"/>
    <property type="evidence" value="ECO:0000318"/>
    <property type="project" value="GO_Central"/>
</dbReference>
<evidence type="ECO:0000256" key="5">
    <source>
        <dbReference type="ARBA" id="ARBA00022679"/>
    </source>
</evidence>
<evidence type="ECO:0000256" key="19">
    <source>
        <dbReference type="ARBA" id="ARBA00023319"/>
    </source>
</evidence>
<dbReference type="Proteomes" id="UP000001519">
    <property type="component" value="Chromosome 15"/>
</dbReference>
<dbReference type="AlphaFoldDB" id="G3RX18"/>
<comment type="catalytic activity">
    <reaction evidence="21">
        <text>L-tyrosyl-[protein] + ATP = O-phospho-L-tyrosyl-[protein] + ADP + H(+)</text>
        <dbReference type="Rhea" id="RHEA:10596"/>
        <dbReference type="Rhea" id="RHEA-COMP:10136"/>
        <dbReference type="Rhea" id="RHEA-COMP:20101"/>
        <dbReference type="ChEBI" id="CHEBI:15378"/>
        <dbReference type="ChEBI" id="CHEBI:30616"/>
        <dbReference type="ChEBI" id="CHEBI:46858"/>
        <dbReference type="ChEBI" id="CHEBI:61978"/>
        <dbReference type="ChEBI" id="CHEBI:456216"/>
        <dbReference type="EC" id="2.7.10.1"/>
    </reaction>
</comment>
<keyword evidence="5" id="KW-0808">Transferase</keyword>
<feature type="signal peptide" evidence="25">
    <location>
        <begin position="1"/>
        <end position="32"/>
    </location>
</feature>
<dbReference type="InterPro" id="IPR011009">
    <property type="entry name" value="Kinase-like_dom_sf"/>
</dbReference>
<evidence type="ECO:0000256" key="8">
    <source>
        <dbReference type="ARBA" id="ARBA00022737"/>
    </source>
</evidence>
<name>G3RX18_GORGO</name>
<keyword evidence="15" id="KW-0829">Tyrosine-protein kinase</keyword>
<dbReference type="InterPro" id="IPR008266">
    <property type="entry name" value="Tyr_kinase_AS"/>
</dbReference>
<feature type="domain" description="Ig-like" evidence="27">
    <location>
        <begin position="129"/>
        <end position="165"/>
    </location>
</feature>
<dbReference type="PROSITE" id="PS00109">
    <property type="entry name" value="PROTEIN_KINASE_TYR"/>
    <property type="match status" value="1"/>
</dbReference>
<dbReference type="GO" id="GO:0005524">
    <property type="term" value="F:ATP binding"/>
    <property type="evidence" value="ECO:0007669"/>
    <property type="project" value="UniProtKB-KW"/>
</dbReference>
<evidence type="ECO:0000256" key="15">
    <source>
        <dbReference type="ARBA" id="ARBA00023137"/>
    </source>
</evidence>
<feature type="domain" description="Fibronectin type-III" evidence="28">
    <location>
        <begin position="210"/>
        <end position="303"/>
    </location>
</feature>
<dbReference type="GO" id="GO:0043235">
    <property type="term" value="C:receptor complex"/>
    <property type="evidence" value="ECO:0000318"/>
    <property type="project" value="GO_Central"/>
</dbReference>
<evidence type="ECO:0000256" key="4">
    <source>
        <dbReference type="ARBA" id="ARBA00022553"/>
    </source>
</evidence>
<dbReference type="GeneTree" id="ENSGT00940000155879"/>
<dbReference type="PANTHER" id="PTHR24416:SF509">
    <property type="entry name" value="RECEPTOR PROTEIN-TYROSINE KINASE"/>
    <property type="match status" value="1"/>
</dbReference>
<reference evidence="29" key="3">
    <citation type="submission" date="2025-08" db="UniProtKB">
        <authorList>
            <consortium name="Ensembl"/>
        </authorList>
    </citation>
    <scope>IDENTIFICATION</scope>
</reference>
<dbReference type="SUPFAM" id="SSF49265">
    <property type="entry name" value="Fibronectin type III"/>
    <property type="match status" value="1"/>
</dbReference>
<dbReference type="SUPFAM" id="SSF56112">
    <property type="entry name" value="Protein kinase-like (PK-like)"/>
    <property type="match status" value="1"/>
</dbReference>
<keyword evidence="10" id="KW-0418">Kinase</keyword>
<evidence type="ECO:0000259" key="26">
    <source>
        <dbReference type="PROSITE" id="PS50011"/>
    </source>
</evidence>
<evidence type="ECO:0000256" key="12">
    <source>
        <dbReference type="ARBA" id="ARBA00022889"/>
    </source>
</evidence>
<dbReference type="EC" id="2.7.10.1" evidence="3"/>
<dbReference type="GO" id="GO:0046872">
    <property type="term" value="F:metal ion binding"/>
    <property type="evidence" value="ECO:0007669"/>
    <property type="project" value="UniProtKB-KW"/>
</dbReference>
<dbReference type="GO" id="GO:0004714">
    <property type="term" value="F:transmembrane receptor protein tyrosine kinase activity"/>
    <property type="evidence" value="ECO:0000318"/>
    <property type="project" value="GO_Central"/>
</dbReference>
<dbReference type="CDD" id="cd00063">
    <property type="entry name" value="FN3"/>
    <property type="match status" value="1"/>
</dbReference>
<dbReference type="Pfam" id="PF07679">
    <property type="entry name" value="I-set"/>
    <property type="match status" value="1"/>
</dbReference>
<dbReference type="FunFam" id="2.60.40.10:FF:000605">
    <property type="entry name" value="Tyrosine-protein kinase receptor TYRO3"/>
    <property type="match status" value="1"/>
</dbReference>
<dbReference type="SUPFAM" id="SSF48726">
    <property type="entry name" value="Immunoglobulin"/>
    <property type="match status" value="2"/>
</dbReference>
<feature type="active site" description="Proton acceptor" evidence="22">
    <location>
        <position position="582"/>
    </location>
</feature>
<dbReference type="OMA" id="TERTHIW"/>
<evidence type="ECO:0000256" key="3">
    <source>
        <dbReference type="ARBA" id="ARBA00011902"/>
    </source>
</evidence>
<evidence type="ECO:0000313" key="29">
    <source>
        <dbReference type="Ensembl" id="ENSGGOP00000020353.2"/>
    </source>
</evidence>
<evidence type="ECO:0000256" key="1">
    <source>
        <dbReference type="ARBA" id="ARBA00004251"/>
    </source>
</evidence>
<dbReference type="InterPro" id="IPR050122">
    <property type="entry name" value="RTK"/>
</dbReference>
<dbReference type="SMART" id="SM00060">
    <property type="entry name" value="FN3"/>
    <property type="match status" value="1"/>
</dbReference>
<dbReference type="InterPro" id="IPR013783">
    <property type="entry name" value="Ig-like_fold"/>
</dbReference>
<keyword evidence="19" id="KW-0393">Immunoglobulin domain</keyword>
<comment type="subcellular location">
    <subcellularLocation>
        <location evidence="1">Cell membrane</location>
        <topology evidence="1">Single-pass type I membrane protein</topology>
    </subcellularLocation>
</comment>
<evidence type="ECO:0000256" key="16">
    <source>
        <dbReference type="ARBA" id="ARBA00023157"/>
    </source>
</evidence>
<evidence type="ECO:0000256" key="9">
    <source>
        <dbReference type="ARBA" id="ARBA00022741"/>
    </source>
</evidence>
<dbReference type="EMBL" id="CABD030097239">
    <property type="status" value="NOT_ANNOTATED_CDS"/>
    <property type="molecule type" value="Genomic_DNA"/>
</dbReference>
<dbReference type="InterPro" id="IPR003961">
    <property type="entry name" value="FN3_dom"/>
</dbReference>
<keyword evidence="16" id="KW-1015">Disulfide bond</keyword>
<dbReference type="InterPro" id="IPR001245">
    <property type="entry name" value="Ser-Thr/Tyr_kinase_cat_dom"/>
</dbReference>